<protein>
    <submittedName>
        <fullName evidence="3">Serine/threonine-protein kinase RsbW</fullName>
    </submittedName>
</protein>
<keyword evidence="1" id="KW-0723">Serine/threonine-protein kinase</keyword>
<dbReference type="OrthoDB" id="9792240at2"/>
<name>A0A1I0XL86_9RHOB</name>
<dbReference type="InterPro" id="IPR036890">
    <property type="entry name" value="HATPase_C_sf"/>
</dbReference>
<keyword evidence="3" id="KW-0418">Kinase</keyword>
<dbReference type="EMBL" id="FOJU01000003">
    <property type="protein sequence ID" value="SFB01664.1"/>
    <property type="molecule type" value="Genomic_DNA"/>
</dbReference>
<evidence type="ECO:0000313" key="4">
    <source>
        <dbReference type="Proteomes" id="UP000198796"/>
    </source>
</evidence>
<dbReference type="RefSeq" id="WP_092065004.1">
    <property type="nucleotide sequence ID" value="NZ_FOJU01000003.1"/>
</dbReference>
<dbReference type="Pfam" id="PF13581">
    <property type="entry name" value="HATPase_c_2"/>
    <property type="match status" value="1"/>
</dbReference>
<dbReference type="InterPro" id="IPR050267">
    <property type="entry name" value="Anti-sigma-factor_SerPK"/>
</dbReference>
<dbReference type="InterPro" id="IPR003594">
    <property type="entry name" value="HATPase_dom"/>
</dbReference>
<organism evidence="3 4">
    <name type="scientific">Poseidonocella pacifica</name>
    <dbReference type="NCBI Taxonomy" id="871651"/>
    <lineage>
        <taxon>Bacteria</taxon>
        <taxon>Pseudomonadati</taxon>
        <taxon>Pseudomonadota</taxon>
        <taxon>Alphaproteobacteria</taxon>
        <taxon>Rhodobacterales</taxon>
        <taxon>Roseobacteraceae</taxon>
        <taxon>Poseidonocella</taxon>
    </lineage>
</organism>
<keyword evidence="3" id="KW-0808">Transferase</keyword>
<evidence type="ECO:0000259" key="2">
    <source>
        <dbReference type="Pfam" id="PF13581"/>
    </source>
</evidence>
<keyword evidence="4" id="KW-1185">Reference proteome</keyword>
<dbReference type="Gene3D" id="3.30.565.10">
    <property type="entry name" value="Histidine kinase-like ATPase, C-terminal domain"/>
    <property type="match status" value="1"/>
</dbReference>
<sequence length="134" mass="14369">MRYDIPATSHEVHRALSSLTGDFADHGLGTETSGTLQLVLAEALNNIVEHSGCAPEDCITLTLDFQSHAVQCALRDAGMPPPDGLHSTDAEFAAVEELPEGGFGLQIIFGLVTDLTYRRCGAYNILSFSLPHQT</sequence>
<proteinExistence type="predicted"/>
<feature type="domain" description="Histidine kinase/HSP90-like ATPase" evidence="2">
    <location>
        <begin position="5"/>
        <end position="128"/>
    </location>
</feature>
<dbReference type="STRING" id="871651.SAMN05421688_2402"/>
<gene>
    <name evidence="3" type="ORF">SAMN05421688_2402</name>
</gene>
<evidence type="ECO:0000313" key="3">
    <source>
        <dbReference type="EMBL" id="SFB01664.1"/>
    </source>
</evidence>
<dbReference type="CDD" id="cd16936">
    <property type="entry name" value="HATPase_RsbW-like"/>
    <property type="match status" value="1"/>
</dbReference>
<reference evidence="3 4" key="1">
    <citation type="submission" date="2016-10" db="EMBL/GenBank/DDBJ databases">
        <authorList>
            <person name="de Groot N.N."/>
        </authorList>
    </citation>
    <scope>NUCLEOTIDE SEQUENCE [LARGE SCALE GENOMIC DNA]</scope>
    <source>
        <strain evidence="3 4">DSM 29316</strain>
    </source>
</reference>
<dbReference type="GO" id="GO:0004674">
    <property type="term" value="F:protein serine/threonine kinase activity"/>
    <property type="evidence" value="ECO:0007669"/>
    <property type="project" value="UniProtKB-KW"/>
</dbReference>
<accession>A0A1I0XL86</accession>
<dbReference type="PANTHER" id="PTHR35526:SF6">
    <property type="entry name" value="SLR1861 PROTEIN"/>
    <property type="match status" value="1"/>
</dbReference>
<dbReference type="PANTHER" id="PTHR35526">
    <property type="entry name" value="ANTI-SIGMA-F FACTOR RSBW-RELATED"/>
    <property type="match status" value="1"/>
</dbReference>
<dbReference type="Proteomes" id="UP000198796">
    <property type="component" value="Unassembled WGS sequence"/>
</dbReference>
<dbReference type="AlphaFoldDB" id="A0A1I0XL86"/>
<evidence type="ECO:0000256" key="1">
    <source>
        <dbReference type="ARBA" id="ARBA00022527"/>
    </source>
</evidence>
<dbReference type="SUPFAM" id="SSF55874">
    <property type="entry name" value="ATPase domain of HSP90 chaperone/DNA topoisomerase II/histidine kinase"/>
    <property type="match status" value="1"/>
</dbReference>